<feature type="transmembrane region" description="Helical" evidence="8">
    <location>
        <begin position="452"/>
        <end position="472"/>
    </location>
</feature>
<dbReference type="RefSeq" id="WP_195870098.1">
    <property type="nucleotide sequence ID" value="NZ_JADOET010000001.1"/>
</dbReference>
<dbReference type="PANTHER" id="PTHR32063:SF24">
    <property type="entry name" value="CATION EFFLUX SYSTEM (ACRB_ACRD_ACRF FAMILY)"/>
    <property type="match status" value="1"/>
</dbReference>
<evidence type="ECO:0000256" key="7">
    <source>
        <dbReference type="ARBA" id="ARBA00023136"/>
    </source>
</evidence>
<keyword evidence="4" id="KW-1003">Cell membrane</keyword>
<keyword evidence="7 8" id="KW-0472">Membrane</keyword>
<evidence type="ECO:0000256" key="3">
    <source>
        <dbReference type="ARBA" id="ARBA00022448"/>
    </source>
</evidence>
<dbReference type="InterPro" id="IPR004763">
    <property type="entry name" value="CusA-like"/>
</dbReference>
<dbReference type="EMBL" id="JADOET010000001">
    <property type="protein sequence ID" value="MBF8148831.1"/>
    <property type="molecule type" value="Genomic_DNA"/>
</dbReference>
<dbReference type="Gene3D" id="3.30.70.1440">
    <property type="entry name" value="Multidrug efflux transporter AcrB pore domain"/>
    <property type="match status" value="1"/>
</dbReference>
<dbReference type="InterPro" id="IPR027463">
    <property type="entry name" value="AcrB_DN_DC_subdom"/>
</dbReference>
<accession>A0ABS0EF84</accession>
<dbReference type="PRINTS" id="PR00702">
    <property type="entry name" value="ACRIFLAVINRP"/>
</dbReference>
<dbReference type="SUPFAM" id="SSF56954">
    <property type="entry name" value="Outer membrane efflux proteins (OEP)"/>
    <property type="match status" value="1"/>
</dbReference>
<dbReference type="SUPFAM" id="SSF82693">
    <property type="entry name" value="Multidrug efflux transporter AcrB pore domain, PN1, PN2, PC1 and PC2 subdomains"/>
    <property type="match status" value="3"/>
</dbReference>
<feature type="transmembrane region" description="Helical" evidence="8">
    <location>
        <begin position="484"/>
        <end position="507"/>
    </location>
</feature>
<evidence type="ECO:0000256" key="4">
    <source>
        <dbReference type="ARBA" id="ARBA00022475"/>
    </source>
</evidence>
<dbReference type="SUPFAM" id="SSF82866">
    <property type="entry name" value="Multidrug efflux transporter AcrB transmembrane domain"/>
    <property type="match status" value="2"/>
</dbReference>
<protein>
    <submittedName>
        <fullName evidence="9">CusA/CzcA family heavy metal efflux RND transporter</fullName>
    </submittedName>
</protein>
<dbReference type="SUPFAM" id="SSF82714">
    <property type="entry name" value="Multidrug efflux transporter AcrB TolC docking domain, DN and DC subdomains"/>
    <property type="match status" value="2"/>
</dbReference>
<proteinExistence type="inferred from homology"/>
<dbReference type="Gene3D" id="1.20.1600.10">
    <property type="entry name" value="Outer membrane efflux proteins (OEP)"/>
    <property type="match status" value="1"/>
</dbReference>
<feature type="transmembrane region" description="Helical" evidence="8">
    <location>
        <begin position="14"/>
        <end position="36"/>
    </location>
</feature>
<feature type="transmembrane region" description="Helical" evidence="8">
    <location>
        <begin position="542"/>
        <end position="559"/>
    </location>
</feature>
<evidence type="ECO:0000313" key="9">
    <source>
        <dbReference type="EMBL" id="MBF8148831.1"/>
    </source>
</evidence>
<dbReference type="Proteomes" id="UP000611215">
    <property type="component" value="Unassembled WGS sequence"/>
</dbReference>
<keyword evidence="6 8" id="KW-1133">Transmembrane helix</keyword>
<evidence type="ECO:0000256" key="5">
    <source>
        <dbReference type="ARBA" id="ARBA00022692"/>
    </source>
</evidence>
<evidence type="ECO:0000256" key="2">
    <source>
        <dbReference type="ARBA" id="ARBA00010942"/>
    </source>
</evidence>
<gene>
    <name evidence="9" type="ORF">ITJ86_02920</name>
</gene>
<feature type="transmembrane region" description="Helical" evidence="8">
    <location>
        <begin position="929"/>
        <end position="951"/>
    </location>
</feature>
<keyword evidence="3" id="KW-0813">Transport</keyword>
<feature type="transmembrane region" description="Helical" evidence="8">
    <location>
        <begin position="904"/>
        <end position="923"/>
    </location>
</feature>
<feature type="transmembrane region" description="Helical" evidence="8">
    <location>
        <begin position="392"/>
        <end position="416"/>
    </location>
</feature>
<organism evidence="9 10">
    <name type="scientific">Winogradskyella marina</name>
    <dbReference type="NCBI Taxonomy" id="2785530"/>
    <lineage>
        <taxon>Bacteria</taxon>
        <taxon>Pseudomonadati</taxon>
        <taxon>Bacteroidota</taxon>
        <taxon>Flavobacteriia</taxon>
        <taxon>Flavobacteriales</taxon>
        <taxon>Flavobacteriaceae</taxon>
        <taxon>Winogradskyella</taxon>
    </lineage>
</organism>
<comment type="caution">
    <text evidence="9">The sequence shown here is derived from an EMBL/GenBank/DDBJ whole genome shotgun (WGS) entry which is preliminary data.</text>
</comment>
<dbReference type="Gene3D" id="3.30.2090.10">
    <property type="entry name" value="Multidrug efflux transporter AcrB TolC docking domain, DN and DC subdomains"/>
    <property type="match status" value="2"/>
</dbReference>
<keyword evidence="10" id="KW-1185">Reference proteome</keyword>
<evidence type="ECO:0000256" key="1">
    <source>
        <dbReference type="ARBA" id="ARBA00004651"/>
    </source>
</evidence>
<dbReference type="Gene3D" id="3.30.70.1320">
    <property type="entry name" value="Multidrug efflux transporter AcrB pore domain like"/>
    <property type="match status" value="1"/>
</dbReference>
<feature type="transmembrane region" description="Helical" evidence="8">
    <location>
        <begin position="981"/>
        <end position="1003"/>
    </location>
</feature>
<dbReference type="Pfam" id="PF00873">
    <property type="entry name" value="ACR_tran"/>
    <property type="match status" value="1"/>
</dbReference>
<feature type="transmembrane region" description="Helical" evidence="8">
    <location>
        <begin position="340"/>
        <end position="359"/>
    </location>
</feature>
<feature type="transmembrane region" description="Helical" evidence="8">
    <location>
        <begin position="1009"/>
        <end position="1035"/>
    </location>
</feature>
<feature type="transmembrane region" description="Helical" evidence="8">
    <location>
        <begin position="366"/>
        <end position="386"/>
    </location>
</feature>
<evidence type="ECO:0000256" key="6">
    <source>
        <dbReference type="ARBA" id="ARBA00022989"/>
    </source>
</evidence>
<evidence type="ECO:0000313" key="10">
    <source>
        <dbReference type="Proteomes" id="UP000611215"/>
    </source>
</evidence>
<name>A0ABS0EF84_9FLAO</name>
<reference evidence="9 10" key="1">
    <citation type="submission" date="2020-11" db="EMBL/GenBank/DDBJ databases">
        <title>Winogradskyella marina sp. nov., isolated from marine sediment.</title>
        <authorList>
            <person name="Bo J."/>
            <person name="Wang S."/>
            <person name="Song X."/>
            <person name="Du Z."/>
        </authorList>
    </citation>
    <scope>NUCLEOTIDE SEQUENCE [LARGE SCALE GENOMIC DNA]</scope>
    <source>
        <strain evidence="9 10">F6397</strain>
    </source>
</reference>
<sequence>MLEYIIKFSLKNKLIIFLFTAFIVGFGIFSLTQIPIGAVPDITNNQVQVITTSRNLSTQDVEQFITYPVELEMANLPGVEEIRSVSKFGLSVVTIVFEDAMGTYLPRQLIAEKIKSASEKIPEGFGSPEMGPITTGLGEIYQYILDVKPDYKDQYSATDLRTIQDWIVKRQLSGIPGVVEVNTWGGFLKQYEVAINPKQLNAMDISISEIYEALEKNNSVAGGGYIEKNDEAFFIRGEGLVKSLTDIENIVVKNTSTPIYIKDVAKVDFGSATRFGAITGNGEGEKVLGQIMMIKDGNSKAVIDAVKERVTSIQHTLPEGVYINGFLERSELINKTTFTVSENLILGSLIVIFVVVLLLGNLRSGLVVASVIPLSLLFAISMMNVFGVDANLMSLGAIDFGIIIDGAVIIVEFIAFRIISKSDQLKTINKHERQTEIDNITLKSASKMMNSAIFGQLIILIVFIPILTLTGVEGKMFKPMALTFSFALVGAMLLCLTYVPVVASLFLKPSQPSSKNVSVRLMNFIKKGYEPIIRWSLAHKKIVLSLSGVLLVISAFIFSKMGGEFIPTLDEGDFVIQPVLKTGTSLGKTIEITTKIEQILIDNFPEVEQVVSRIGAAEVPTDPMSMEQSDIIIKLKPKKEWVSANSKDELAEKFKGALAVIPGMEIEFTQPIEMRFNELITGVRADVAIKIFGEDLSVLAKKANEVKSLIAHVEGASDIVVEKVEGLPQMSVVYNRHKIARYGLNISDINNLISMGFAGKTIGNVFEGEKRFDFVVRLDENSRKNLESLQNLYVDVPNGSKIPLRELATITYTEGPAKISRDDTKRRIVVGVNVRNRDLESVVTEVRTILDTQLQLPVGYNITYGGQFENLQSAKDRLLVVIPIALILIFVLLYFAFHSVKEALIVYSAIPLAAVGGVLLLWLRDLPFSISAGVGFIALFGIAVLNGIVLIEHFKALHDEEGMNDIEALVKRGTTERLRPVLLTASAAALGFLPMAISTSAGAEVQRPLATVVIGGLFTATILTLVVLPVLYTWYKNKTAHKMNKTTVVTILGFLFMWQGNAQTPLTVEQTLEVAIANNAHLKASHLEIEKRDALVASAFNFNKTALYYNYDESNLAANNKPLKVFGIAQDFKFPTAYFADKKANKARVDLETSRYNIQLQQLKKQVYSSYYQLGYAKQKAETYRFLDSLYHDFAQKSARRFELGETNYLETITAESKQKQLRTLYKQALQDVAYSKEQLKAIVQVDTIVIIDQDLDQLELNSPSLQDNSGLRYFENAENYQNALYKSEKQSLLPDLSFEYFQGTNDQLNDNIRGYQFGLKIPLLFFGNSSKIKASKIAKDIIVEQKQDYEVQLNSKYKSLLTTLQKFEEAIHYYNTQGKRLKNEIIKTANRTFKEGEIDFFQYIQSLETATDIELTYLDNLNAYNQTVISINHLILNQF</sequence>
<evidence type="ECO:0000256" key="8">
    <source>
        <dbReference type="SAM" id="Phobius"/>
    </source>
</evidence>
<keyword evidence="5 8" id="KW-0812">Transmembrane</keyword>
<dbReference type="InterPro" id="IPR001036">
    <property type="entry name" value="Acrflvin-R"/>
</dbReference>
<dbReference type="Gene3D" id="3.30.70.1430">
    <property type="entry name" value="Multidrug efflux transporter AcrB pore domain"/>
    <property type="match status" value="2"/>
</dbReference>
<comment type="subcellular location">
    <subcellularLocation>
        <location evidence="1">Cell membrane</location>
        <topology evidence="1">Multi-pass membrane protein</topology>
    </subcellularLocation>
</comment>
<feature type="transmembrane region" description="Helical" evidence="8">
    <location>
        <begin position="878"/>
        <end position="897"/>
    </location>
</feature>
<dbReference type="PANTHER" id="PTHR32063">
    <property type="match status" value="1"/>
</dbReference>
<dbReference type="NCBIfam" id="TIGR00914">
    <property type="entry name" value="2A0601"/>
    <property type="match status" value="1"/>
</dbReference>
<dbReference type="Gene3D" id="1.20.1640.10">
    <property type="entry name" value="Multidrug efflux transporter AcrB transmembrane domain"/>
    <property type="match status" value="2"/>
</dbReference>
<comment type="similarity">
    <text evidence="2">Belongs to the resistance-nodulation-cell division (RND) (TC 2.A.6) family.</text>
</comment>